<dbReference type="CDD" id="cd02125">
    <property type="entry name" value="PA_VSR"/>
    <property type="match status" value="1"/>
</dbReference>
<dbReference type="GO" id="GO:0000139">
    <property type="term" value="C:Golgi membrane"/>
    <property type="evidence" value="ECO:0007669"/>
    <property type="project" value="UniProtKB-SubCell"/>
</dbReference>
<evidence type="ECO:0000313" key="16">
    <source>
        <dbReference type="EnsemblPlants" id="OMERI06G23810.1"/>
    </source>
</evidence>
<evidence type="ECO:0000256" key="6">
    <source>
        <dbReference type="ARBA" id="ARBA00022729"/>
    </source>
</evidence>
<keyword evidence="12" id="KW-0325">Glycoprotein</keyword>
<evidence type="ECO:0000256" key="3">
    <source>
        <dbReference type="ARBA" id="ARBA00022448"/>
    </source>
</evidence>
<keyword evidence="6" id="KW-0732">Signal</keyword>
<keyword evidence="10 13" id="KW-0472">Membrane</keyword>
<dbReference type="FunFam" id="3.50.30.30:FF:000001">
    <property type="entry name" value="Vacuolar-sorting receptor 1"/>
    <property type="match status" value="1"/>
</dbReference>
<keyword evidence="8" id="KW-0106">Calcium</keyword>
<dbReference type="Proteomes" id="UP000008021">
    <property type="component" value="Chromosome 6"/>
</dbReference>
<evidence type="ECO:0000256" key="9">
    <source>
        <dbReference type="ARBA" id="ARBA00022989"/>
    </source>
</evidence>
<dbReference type="Gene3D" id="3.50.30.30">
    <property type="match status" value="1"/>
</dbReference>
<organism evidence="16">
    <name type="scientific">Oryza meridionalis</name>
    <dbReference type="NCBI Taxonomy" id="40149"/>
    <lineage>
        <taxon>Eukaryota</taxon>
        <taxon>Viridiplantae</taxon>
        <taxon>Streptophyta</taxon>
        <taxon>Embryophyta</taxon>
        <taxon>Tracheophyta</taxon>
        <taxon>Spermatophyta</taxon>
        <taxon>Magnoliopsida</taxon>
        <taxon>Liliopsida</taxon>
        <taxon>Poales</taxon>
        <taxon>Poaceae</taxon>
        <taxon>BOP clade</taxon>
        <taxon>Oryzoideae</taxon>
        <taxon>Oryzeae</taxon>
        <taxon>Oryzinae</taxon>
        <taxon>Oryza</taxon>
    </lineage>
</organism>
<keyword evidence="9 13" id="KW-1133">Transmembrane helix</keyword>
<protein>
    <submittedName>
        <fullName evidence="16">Uncharacterized protein</fullName>
    </submittedName>
</protein>
<dbReference type="Pfam" id="PF25011">
    <property type="entry name" value="VSR_TRX"/>
    <property type="match status" value="2"/>
</dbReference>
<dbReference type="GO" id="GO:0006623">
    <property type="term" value="P:protein targeting to vacuole"/>
    <property type="evidence" value="ECO:0007669"/>
    <property type="project" value="UniProtKB-ARBA"/>
</dbReference>
<evidence type="ECO:0000256" key="4">
    <source>
        <dbReference type="ARBA" id="ARBA00022536"/>
    </source>
</evidence>
<evidence type="ECO:0000256" key="12">
    <source>
        <dbReference type="ARBA" id="ARBA00023180"/>
    </source>
</evidence>
<dbReference type="PANTHER" id="PTHR22702">
    <property type="entry name" value="PROTEASE-ASSOCIATED DOMAIN-CONTAINING PROTEIN"/>
    <property type="match status" value="1"/>
</dbReference>
<feature type="transmembrane region" description="Helical" evidence="13">
    <location>
        <begin position="569"/>
        <end position="592"/>
    </location>
</feature>
<accession>A0A0E0E4W9</accession>
<dbReference type="eggNOG" id="ENOG502QQUF">
    <property type="taxonomic scope" value="Eukaryota"/>
</dbReference>
<evidence type="ECO:0000256" key="1">
    <source>
        <dbReference type="ARBA" id="ARBA00004394"/>
    </source>
</evidence>
<evidence type="ECO:0000256" key="7">
    <source>
        <dbReference type="ARBA" id="ARBA00022737"/>
    </source>
</evidence>
<sequence>MARRAPWLAGIRAVPFLIVVVAVVGAAVPAMGRFVVEKSSVRVLSPEHIRGHHDAAIGNFGVPDYGGTLTGVVVYPDKKATGCAEFDAKFKSQSRRPVILLLDRGECYFALKAWNAQQAGAAAVLIADNVDEQLLTMDTPEESPETEYIDRISIPSALVNRAFGESLKKMSSPSPEAVEVVVKLDWRESMPHPDERVEYELWTNSNDECGARCDEQMEFVRGFRGHAQIMERGGYALFTPHYITWYCPEAFKLTQQCKSQCINHGRQYYNMFFFFVSGGDTIMRHGWMEWLIELRYCAPDPEQDFGEGYEGKDVVVENLRQLCVHRVANDSGRPWAWWDYVMDYKIRCSMKEKKYSKGCAEDVVKALGLSLDKVLECMGDPEADTDNAVLAKEQEDQVSEMLIADNNKNGCENEGKLERTAVLKAVCAGFKEGTEPRVCLSNDIETNECLHRNGGCWRDEKTNVTACKDTFRGRVCECPVVNGVQYEGDGYIGCKGNGWDGRENSLLGQAGVRWTMEAADLDECKEKLACTCPDCHCKNTWGNYECKCKGNRIYIRGEDTCIANSMSRFGWFITILVVSCVAGVGIAGYVFYKYRLRSYMDSEIMAIMSQYMPLDSQNNENQPLRQHDSDA</sequence>
<dbReference type="Pfam" id="PF02225">
    <property type="entry name" value="PA"/>
    <property type="match status" value="1"/>
</dbReference>
<evidence type="ECO:0000259" key="14">
    <source>
        <dbReference type="Pfam" id="PF02225"/>
    </source>
</evidence>
<evidence type="ECO:0000256" key="8">
    <source>
        <dbReference type="ARBA" id="ARBA00022837"/>
    </source>
</evidence>
<evidence type="ECO:0000256" key="10">
    <source>
        <dbReference type="ARBA" id="ARBA00023136"/>
    </source>
</evidence>
<comment type="similarity">
    <text evidence="2">Belongs to the VSR (BP-80) family.</text>
</comment>
<dbReference type="InterPro" id="IPR046450">
    <property type="entry name" value="PA_dom_sf"/>
</dbReference>
<evidence type="ECO:0000256" key="5">
    <source>
        <dbReference type="ARBA" id="ARBA00022692"/>
    </source>
</evidence>
<keyword evidence="3" id="KW-0813">Transport</keyword>
<reference evidence="16" key="2">
    <citation type="submission" date="2018-05" db="EMBL/GenBank/DDBJ databases">
        <title>OmerRS3 (Oryza meridionalis Reference Sequence Version 3).</title>
        <authorList>
            <person name="Zhang J."/>
            <person name="Kudrna D."/>
            <person name="Lee S."/>
            <person name="Talag J."/>
            <person name="Welchert J."/>
            <person name="Wing R.A."/>
        </authorList>
    </citation>
    <scope>NUCLEOTIDE SEQUENCE [LARGE SCALE GENOMIC DNA]</scope>
    <source>
        <strain evidence="16">cv. OR44</strain>
    </source>
</reference>
<dbReference type="SUPFAM" id="SSF52025">
    <property type="entry name" value="PA domain"/>
    <property type="match status" value="1"/>
</dbReference>
<evidence type="ECO:0000259" key="15">
    <source>
        <dbReference type="Pfam" id="PF25011"/>
    </source>
</evidence>
<dbReference type="InterPro" id="IPR003137">
    <property type="entry name" value="PA_domain"/>
</dbReference>
<dbReference type="FunFam" id="2.10.25.10:FF:000178">
    <property type="entry name" value="vacuolar-sorting receptor 1"/>
    <property type="match status" value="1"/>
</dbReference>
<dbReference type="STRING" id="40149.A0A0E0E4W9"/>
<dbReference type="HOGENOM" id="CLU_031082_1_0_1"/>
<dbReference type="Gramene" id="OMERI06G23810.1">
    <property type="protein sequence ID" value="OMERI06G23810.1"/>
    <property type="gene ID" value="OMERI06G23810"/>
</dbReference>
<keyword evidence="7" id="KW-0677">Repeat</keyword>
<evidence type="ECO:0000313" key="17">
    <source>
        <dbReference type="Proteomes" id="UP000008021"/>
    </source>
</evidence>
<proteinExistence type="inferred from homology"/>
<reference evidence="16" key="1">
    <citation type="submission" date="2015-04" db="UniProtKB">
        <authorList>
            <consortium name="EnsemblPlants"/>
        </authorList>
    </citation>
    <scope>IDENTIFICATION</scope>
</reference>
<feature type="domain" description="Vacuolar sorting receptor thioredoxin-like" evidence="15">
    <location>
        <begin position="197"/>
        <end position="266"/>
    </location>
</feature>
<evidence type="ECO:0000256" key="11">
    <source>
        <dbReference type="ARBA" id="ARBA00023157"/>
    </source>
</evidence>
<evidence type="ECO:0000256" key="13">
    <source>
        <dbReference type="SAM" id="Phobius"/>
    </source>
</evidence>
<keyword evidence="17" id="KW-1185">Reference proteome</keyword>
<dbReference type="EnsemblPlants" id="OMERI06G23810.1">
    <property type="protein sequence ID" value="OMERI06G23810.1"/>
    <property type="gene ID" value="OMERI06G23810"/>
</dbReference>
<feature type="domain" description="PA" evidence="14">
    <location>
        <begin position="70"/>
        <end position="167"/>
    </location>
</feature>
<evidence type="ECO:0000256" key="2">
    <source>
        <dbReference type="ARBA" id="ARBA00007038"/>
    </source>
</evidence>
<keyword evidence="5 13" id="KW-0812">Transmembrane</keyword>
<dbReference type="AlphaFoldDB" id="A0A0E0E4W9"/>
<keyword evidence="11" id="KW-1015">Disulfide bond</keyword>
<dbReference type="PANTHER" id="PTHR22702:SF4">
    <property type="entry name" value="VACUOLAR-SORTING RECEPTOR 6-LIKE"/>
    <property type="match status" value="1"/>
</dbReference>
<comment type="subcellular location">
    <subcellularLocation>
        <location evidence="1">Golgi apparatus membrane</location>
    </subcellularLocation>
</comment>
<keyword evidence="4" id="KW-0245">EGF-like domain</keyword>
<name>A0A0E0E4W9_9ORYZ</name>
<feature type="domain" description="Vacuolar sorting receptor thioredoxin-like" evidence="15">
    <location>
        <begin position="295"/>
        <end position="427"/>
    </location>
</feature>
<dbReference type="InterPro" id="IPR056858">
    <property type="entry name" value="VSR_TRX"/>
</dbReference>